<comment type="caution">
    <text evidence="2">The sequence shown here is derived from an EMBL/GenBank/DDBJ whole genome shotgun (WGS) entry which is preliminary data.</text>
</comment>
<feature type="region of interest" description="Disordered" evidence="1">
    <location>
        <begin position="129"/>
        <end position="149"/>
    </location>
</feature>
<dbReference type="PANTHER" id="PTHR19288:SF93">
    <property type="entry name" value="FI11325P-RELATED"/>
    <property type="match status" value="1"/>
</dbReference>
<protein>
    <submittedName>
        <fullName evidence="2">Phosphoglycolate phosphatase</fullName>
    </submittedName>
</protein>
<gene>
    <name evidence="2" type="ORF">PACLA_8A040018</name>
</gene>
<dbReference type="SUPFAM" id="SSF56784">
    <property type="entry name" value="HAD-like"/>
    <property type="match status" value="1"/>
</dbReference>
<dbReference type="GO" id="GO:0016791">
    <property type="term" value="F:phosphatase activity"/>
    <property type="evidence" value="ECO:0007669"/>
    <property type="project" value="TreeGrafter"/>
</dbReference>
<organism evidence="2 3">
    <name type="scientific">Paramuricea clavata</name>
    <name type="common">Red gorgonian</name>
    <name type="synonym">Violescent sea-whip</name>
    <dbReference type="NCBI Taxonomy" id="317549"/>
    <lineage>
        <taxon>Eukaryota</taxon>
        <taxon>Metazoa</taxon>
        <taxon>Cnidaria</taxon>
        <taxon>Anthozoa</taxon>
        <taxon>Octocorallia</taxon>
        <taxon>Malacalcyonacea</taxon>
        <taxon>Plexauridae</taxon>
        <taxon>Paramuricea</taxon>
    </lineage>
</organism>
<keyword evidence="3" id="KW-1185">Reference proteome</keyword>
<evidence type="ECO:0000313" key="3">
    <source>
        <dbReference type="Proteomes" id="UP001152795"/>
    </source>
</evidence>
<dbReference type="InterPro" id="IPR023214">
    <property type="entry name" value="HAD_sf"/>
</dbReference>
<dbReference type="EMBL" id="CACRXK020005038">
    <property type="protein sequence ID" value="CAB4004897.1"/>
    <property type="molecule type" value="Genomic_DNA"/>
</dbReference>
<evidence type="ECO:0000313" key="2">
    <source>
        <dbReference type="EMBL" id="CAB4004897.1"/>
    </source>
</evidence>
<name>A0A6S7HLW4_PARCT</name>
<dbReference type="GO" id="GO:0005737">
    <property type="term" value="C:cytoplasm"/>
    <property type="evidence" value="ECO:0007669"/>
    <property type="project" value="TreeGrafter"/>
</dbReference>
<dbReference type="Gene3D" id="3.40.50.1000">
    <property type="entry name" value="HAD superfamily/HAD-like"/>
    <property type="match status" value="1"/>
</dbReference>
<dbReference type="Proteomes" id="UP001152795">
    <property type="component" value="Unassembled WGS sequence"/>
</dbReference>
<feature type="compositionally biased region" description="Basic and acidic residues" evidence="1">
    <location>
        <begin position="137"/>
        <end position="149"/>
    </location>
</feature>
<dbReference type="InterPro" id="IPR036412">
    <property type="entry name" value="HAD-like_sf"/>
</dbReference>
<proteinExistence type="predicted"/>
<reference evidence="2" key="1">
    <citation type="submission" date="2020-04" db="EMBL/GenBank/DDBJ databases">
        <authorList>
            <person name="Alioto T."/>
            <person name="Alioto T."/>
            <person name="Gomez Garrido J."/>
        </authorList>
    </citation>
    <scope>NUCLEOTIDE SEQUENCE</scope>
    <source>
        <strain evidence="2">A484AB</strain>
    </source>
</reference>
<dbReference type="PANTHER" id="PTHR19288">
    <property type="entry name" value="4-NITROPHENYLPHOSPHATASE-RELATED"/>
    <property type="match status" value="1"/>
</dbReference>
<dbReference type="InterPro" id="IPR006357">
    <property type="entry name" value="HAD-SF_hydro_IIA"/>
</dbReference>
<sequence>MASSPTLLDKKKIEEILASKEIFMFDCDGVLWRQNNVYPQVPELIKHLRNLGKKVFFISNNNTKARRNYLEKFSRLGIEAKEDEIYSSAYAAAYYIKHVAKLEGKVYVMGTPGLVEELDKENIQHIGSGPDEVGFDELDKDKGFELDPE</sequence>
<accession>A0A6S7HLW4</accession>
<dbReference type="OrthoDB" id="413953at2759"/>
<feature type="non-terminal residue" evidence="2">
    <location>
        <position position="149"/>
    </location>
</feature>
<evidence type="ECO:0000256" key="1">
    <source>
        <dbReference type="SAM" id="MobiDB-lite"/>
    </source>
</evidence>
<dbReference type="AlphaFoldDB" id="A0A6S7HLW4"/>
<dbReference type="Pfam" id="PF13344">
    <property type="entry name" value="Hydrolase_6"/>
    <property type="match status" value="1"/>
</dbReference>